<dbReference type="Proteomes" id="UP000265520">
    <property type="component" value="Unassembled WGS sequence"/>
</dbReference>
<gene>
    <name evidence="1" type="ORF">A2U01_0000417</name>
</gene>
<protein>
    <submittedName>
        <fullName evidence="1">Uncharacterized protein</fullName>
    </submittedName>
</protein>
<comment type="caution">
    <text evidence="1">The sequence shown here is derived from an EMBL/GenBank/DDBJ whole genome shotgun (WGS) entry which is preliminary data.</text>
</comment>
<reference evidence="1 2" key="1">
    <citation type="journal article" date="2018" name="Front. Plant Sci.">
        <title>Red Clover (Trifolium pratense) and Zigzag Clover (T. medium) - A Picture of Genomic Similarities and Differences.</title>
        <authorList>
            <person name="Dluhosova J."/>
            <person name="Istvanek J."/>
            <person name="Nedelnik J."/>
            <person name="Repkova J."/>
        </authorList>
    </citation>
    <scope>NUCLEOTIDE SEQUENCE [LARGE SCALE GENOMIC DNA]</scope>
    <source>
        <strain evidence="2">cv. 10/8</strain>
        <tissue evidence="1">Leaf</tissue>
    </source>
</reference>
<evidence type="ECO:0000313" key="2">
    <source>
        <dbReference type="Proteomes" id="UP000265520"/>
    </source>
</evidence>
<accession>A0A392LZA6</accession>
<evidence type="ECO:0000313" key="1">
    <source>
        <dbReference type="EMBL" id="MCH79664.1"/>
    </source>
</evidence>
<keyword evidence="2" id="KW-1185">Reference proteome</keyword>
<organism evidence="1 2">
    <name type="scientific">Trifolium medium</name>
    <dbReference type="NCBI Taxonomy" id="97028"/>
    <lineage>
        <taxon>Eukaryota</taxon>
        <taxon>Viridiplantae</taxon>
        <taxon>Streptophyta</taxon>
        <taxon>Embryophyta</taxon>
        <taxon>Tracheophyta</taxon>
        <taxon>Spermatophyta</taxon>
        <taxon>Magnoliopsida</taxon>
        <taxon>eudicotyledons</taxon>
        <taxon>Gunneridae</taxon>
        <taxon>Pentapetalae</taxon>
        <taxon>rosids</taxon>
        <taxon>fabids</taxon>
        <taxon>Fabales</taxon>
        <taxon>Fabaceae</taxon>
        <taxon>Papilionoideae</taxon>
        <taxon>50 kb inversion clade</taxon>
        <taxon>NPAAA clade</taxon>
        <taxon>Hologalegina</taxon>
        <taxon>IRL clade</taxon>
        <taxon>Trifolieae</taxon>
        <taxon>Trifolium</taxon>
    </lineage>
</organism>
<proteinExistence type="predicted"/>
<sequence length="111" mass="12636">MPISKVEVETIANIDNDKITAAKAVYVVVLVESPISDMTTTVPREIRITKENQFTIDIHNNDKADDIVLHQESEIDIKQYYDEHGYTVYAGQYEKVSVCSDWSDLEDVPET</sequence>
<dbReference type="AlphaFoldDB" id="A0A392LZA6"/>
<dbReference type="EMBL" id="LXQA010000267">
    <property type="protein sequence ID" value="MCH79664.1"/>
    <property type="molecule type" value="Genomic_DNA"/>
</dbReference>
<name>A0A392LZA6_9FABA</name>